<sequence length="177" mass="20126">MSKNRPRCPVCHGPTKRNGATSKGTVRWRCKDKSCRASTTQRCPDNRLSSDFTAFIDCICSKQSMQEVADAKGISKRSLERRFRTFWFIDIPHECDNFRIYDQVFIDGTYTGAGCLLIAATRDCVLNWVWARNETTADYEQLLKPLQPPLMVVLDGGHFIPTTYEHNLGIQQGWAGT</sequence>
<organism evidence="1 2">
    <name type="scientific">Corynebacterium incognita</name>
    <dbReference type="NCBI Taxonomy" id="2754725"/>
    <lineage>
        <taxon>Bacteria</taxon>
        <taxon>Bacillati</taxon>
        <taxon>Actinomycetota</taxon>
        <taxon>Actinomycetes</taxon>
        <taxon>Mycobacteriales</taxon>
        <taxon>Corynebacteriaceae</taxon>
        <taxon>Corynebacterium</taxon>
    </lineage>
</organism>
<reference evidence="1 2" key="1">
    <citation type="submission" date="2020-07" db="EMBL/GenBank/DDBJ databases">
        <title>Complete genome and description of Corynebacterium incognita strain Marseille-Q3630 sp. nov.</title>
        <authorList>
            <person name="Boxberger M."/>
        </authorList>
    </citation>
    <scope>NUCLEOTIDE SEQUENCE [LARGE SCALE GENOMIC DNA]</scope>
    <source>
        <strain evidence="1 2">Marseille-Q3630</strain>
    </source>
</reference>
<protein>
    <recommendedName>
        <fullName evidence="3">Transposase</fullName>
    </recommendedName>
</protein>
<evidence type="ECO:0008006" key="3">
    <source>
        <dbReference type="Google" id="ProtNLM"/>
    </source>
</evidence>
<dbReference type="RefSeq" id="WP_185175481.1">
    <property type="nucleotide sequence ID" value="NZ_CP059404.1"/>
</dbReference>
<evidence type="ECO:0000313" key="2">
    <source>
        <dbReference type="Proteomes" id="UP000515743"/>
    </source>
</evidence>
<name>A0A7G7CNC9_9CORY</name>
<dbReference type="AlphaFoldDB" id="A0A7G7CNC9"/>
<keyword evidence="2" id="KW-1185">Reference proteome</keyword>
<proteinExistence type="predicted"/>
<gene>
    <name evidence="1" type="ORF">H0194_08470</name>
</gene>
<evidence type="ECO:0000313" key="1">
    <source>
        <dbReference type="EMBL" id="QNE89095.1"/>
    </source>
</evidence>
<dbReference type="Proteomes" id="UP000515743">
    <property type="component" value="Chromosome"/>
</dbReference>
<dbReference type="EMBL" id="CP059404">
    <property type="protein sequence ID" value="QNE89095.1"/>
    <property type="molecule type" value="Genomic_DNA"/>
</dbReference>
<dbReference type="KEGG" id="cik:H0194_08470"/>
<accession>A0A7G7CNC9</accession>